<keyword evidence="10" id="KW-0378">Hydrolase</keyword>
<dbReference type="GO" id="GO:0006508">
    <property type="term" value="P:proteolysis"/>
    <property type="evidence" value="ECO:0007669"/>
    <property type="project" value="UniProtKB-KW"/>
</dbReference>
<keyword evidence="7" id="KW-0732">Signal</keyword>
<feature type="region of interest" description="Disordered" evidence="16">
    <location>
        <begin position="1"/>
        <end position="20"/>
    </location>
</feature>
<dbReference type="GO" id="GO:0004252">
    <property type="term" value="F:serine-type endopeptidase activity"/>
    <property type="evidence" value="ECO:0007669"/>
    <property type="project" value="InterPro"/>
</dbReference>
<dbReference type="InterPro" id="IPR001478">
    <property type="entry name" value="PDZ"/>
</dbReference>
<evidence type="ECO:0000256" key="1">
    <source>
        <dbReference type="ARBA" id="ARBA00001772"/>
    </source>
</evidence>
<evidence type="ECO:0000256" key="9">
    <source>
        <dbReference type="ARBA" id="ARBA00022764"/>
    </source>
</evidence>
<keyword evidence="11" id="KW-0720">Serine protease</keyword>
<feature type="domain" description="PDZ" evidence="17">
    <location>
        <begin position="310"/>
        <end position="371"/>
    </location>
</feature>
<dbReference type="InterPro" id="IPR001940">
    <property type="entry name" value="Peptidase_S1C"/>
</dbReference>
<evidence type="ECO:0000259" key="17">
    <source>
        <dbReference type="PROSITE" id="PS50106"/>
    </source>
</evidence>
<dbReference type="EMBL" id="JABBGM010000005">
    <property type="protein sequence ID" value="NML94396.1"/>
    <property type="molecule type" value="Genomic_DNA"/>
</dbReference>
<dbReference type="EC" id="3.4.21.107" evidence="4"/>
<evidence type="ECO:0000256" key="5">
    <source>
        <dbReference type="ARBA" id="ARBA00013958"/>
    </source>
</evidence>
<keyword evidence="6" id="KW-0645">Protease</keyword>
<dbReference type="InterPro" id="IPR011782">
    <property type="entry name" value="Pept_S1C_Do"/>
</dbReference>
<dbReference type="PANTHER" id="PTHR22939">
    <property type="entry name" value="SERINE PROTEASE FAMILY S1C HTRA-RELATED"/>
    <property type="match status" value="1"/>
</dbReference>
<comment type="catalytic activity">
    <reaction evidence="1">
        <text>Acts on substrates that are at least partially unfolded. The cleavage site P1 residue is normally between a pair of hydrophobic residues, such as Val-|-Val.</text>
        <dbReference type="EC" id="3.4.21.107"/>
    </reaction>
</comment>
<feature type="active site" description="Charge relay system" evidence="14">
    <location>
        <position position="179"/>
    </location>
</feature>
<evidence type="ECO:0000313" key="18">
    <source>
        <dbReference type="EMBL" id="NML94396.1"/>
    </source>
</evidence>
<dbReference type="PRINTS" id="PR00834">
    <property type="entry name" value="PROTEASES2C"/>
</dbReference>
<evidence type="ECO:0000256" key="15">
    <source>
        <dbReference type="PIRSR" id="PIRSR611782-2"/>
    </source>
</evidence>
<feature type="region of interest" description="Disordered" evidence="16">
    <location>
        <begin position="403"/>
        <end position="434"/>
    </location>
</feature>
<evidence type="ECO:0000256" key="7">
    <source>
        <dbReference type="ARBA" id="ARBA00022729"/>
    </source>
</evidence>
<dbReference type="AlphaFoldDB" id="A0A7Y0BR64"/>
<dbReference type="NCBIfam" id="TIGR02037">
    <property type="entry name" value="degP_htrA_DO"/>
    <property type="match status" value="1"/>
</dbReference>
<evidence type="ECO:0000256" key="2">
    <source>
        <dbReference type="ARBA" id="ARBA00004418"/>
    </source>
</evidence>
<keyword evidence="8" id="KW-0677">Repeat</keyword>
<comment type="subcellular location">
    <subcellularLocation>
        <location evidence="2">Periplasm</location>
    </subcellularLocation>
</comment>
<feature type="binding site" evidence="15">
    <location>
        <position position="144"/>
    </location>
    <ligand>
        <name>substrate</name>
    </ligand>
</feature>
<dbReference type="Gene3D" id="2.40.10.120">
    <property type="match status" value="1"/>
</dbReference>
<sequence length="538" mass="55521">MGAAPGTAGNPPPTHRTRGTSHVRYAYGVTTALLLAGSAATLVTGFPAGAQVAQNDSAQMQNVVPRAGAPASFADLTQQLQPAVVNISTRQRVKVQNQNPFAGTPFGDLFGGGQGGGGAQTREAQSLGSGFIISADGYIVTNNHVITADGQGEVESITVTMTDGTDYPAKLIGRDAASDLAVLKISGTKPFPFVKFGDSRHARVGDWVIAIGNPFGLGGTVTSGIISAVYRNTGSGSAYDRYLQTDASINRGNSGGPMFDMNGNVIGINNAIFSPTGGSVGIGFAIPAEIAAPIVEKLRSGQAIERGYLGVRIQQLSDDLAASLGLAKKRGEFIQSVEPGQGAAKAGIQSGDVVVSVDGKEVTPDQTLSFLVANTAPGKRIPIELIRNGQRLTVQAVVGKRPSEEELASNTFDPDAQQDDSDNGGFAKPDASKPASGAAIQQSLGIAAIPLTAQIARQLGATEDTKGVVITAVDTSGDAAAKGLQRGDIVLSANYKAVTSLADLEAVVRQAKAENREAVLLRIQRRGQPALYVPIRLR</sequence>
<feature type="compositionally biased region" description="Gly residues" evidence="16">
    <location>
        <begin position="109"/>
        <end position="119"/>
    </location>
</feature>
<keyword evidence="12" id="KW-0346">Stress response</keyword>
<dbReference type="CDD" id="cd10839">
    <property type="entry name" value="cpPDZ1_DegP-like"/>
    <property type="match status" value="1"/>
</dbReference>
<comment type="caution">
    <text evidence="18">The sequence shown here is derived from an EMBL/GenBank/DDBJ whole genome shotgun (WGS) entry which is preliminary data.</text>
</comment>
<dbReference type="PROSITE" id="PS50106">
    <property type="entry name" value="PDZ"/>
    <property type="match status" value="2"/>
</dbReference>
<dbReference type="SUPFAM" id="SSF50494">
    <property type="entry name" value="Trypsin-like serine proteases"/>
    <property type="match status" value="1"/>
</dbReference>
<gene>
    <name evidence="18" type="ORF">HHL27_12045</name>
</gene>
<feature type="active site" description="Charge relay system" evidence="14">
    <location>
        <position position="144"/>
    </location>
</feature>
<dbReference type="InterPro" id="IPR036034">
    <property type="entry name" value="PDZ_sf"/>
</dbReference>
<dbReference type="SMART" id="SM00228">
    <property type="entry name" value="PDZ"/>
    <property type="match status" value="2"/>
</dbReference>
<evidence type="ECO:0000256" key="16">
    <source>
        <dbReference type="SAM" id="MobiDB-lite"/>
    </source>
</evidence>
<keyword evidence="19" id="KW-1185">Reference proteome</keyword>
<dbReference type="SUPFAM" id="SSF50156">
    <property type="entry name" value="PDZ domain-like"/>
    <property type="match status" value="2"/>
</dbReference>
<feature type="binding site" evidence="15">
    <location>
        <position position="179"/>
    </location>
    <ligand>
        <name>substrate</name>
    </ligand>
</feature>
<evidence type="ECO:0000256" key="13">
    <source>
        <dbReference type="ARBA" id="ARBA00032850"/>
    </source>
</evidence>
<comment type="similarity">
    <text evidence="3">Belongs to the peptidase S1C family.</text>
</comment>
<evidence type="ECO:0000256" key="14">
    <source>
        <dbReference type="PIRSR" id="PIRSR611782-1"/>
    </source>
</evidence>
<feature type="active site" description="Charge relay system" evidence="14">
    <location>
        <position position="254"/>
    </location>
</feature>
<evidence type="ECO:0000313" key="19">
    <source>
        <dbReference type="Proteomes" id="UP000583556"/>
    </source>
</evidence>
<evidence type="ECO:0000256" key="4">
    <source>
        <dbReference type="ARBA" id="ARBA00013035"/>
    </source>
</evidence>
<reference evidence="18 19" key="1">
    <citation type="submission" date="2020-04" db="EMBL/GenBank/DDBJ databases">
        <title>Novosphingobium sp. TW-4 isolated from soil.</title>
        <authorList>
            <person name="Dahal R.H."/>
            <person name="Chaudhary D.K."/>
        </authorList>
    </citation>
    <scope>NUCLEOTIDE SEQUENCE [LARGE SCALE GENOMIC DNA]</scope>
    <source>
        <strain evidence="18 19">TW-4</strain>
    </source>
</reference>
<accession>A0A7Y0BR64</accession>
<evidence type="ECO:0000256" key="6">
    <source>
        <dbReference type="ARBA" id="ARBA00022670"/>
    </source>
</evidence>
<evidence type="ECO:0000256" key="11">
    <source>
        <dbReference type="ARBA" id="ARBA00022825"/>
    </source>
</evidence>
<feature type="region of interest" description="Disordered" evidence="16">
    <location>
        <begin position="98"/>
        <end position="122"/>
    </location>
</feature>
<feature type="domain" description="PDZ" evidence="17">
    <location>
        <begin position="448"/>
        <end position="507"/>
    </location>
</feature>
<protein>
    <recommendedName>
        <fullName evidence="5">Probable periplasmic serine endoprotease DegP-like</fullName>
        <ecNumber evidence="4">3.4.21.107</ecNumber>
    </recommendedName>
    <alternativeName>
        <fullName evidence="13">Protease Do</fullName>
    </alternativeName>
</protein>
<evidence type="ECO:0000256" key="10">
    <source>
        <dbReference type="ARBA" id="ARBA00022801"/>
    </source>
</evidence>
<keyword evidence="9" id="KW-0574">Periplasm</keyword>
<dbReference type="Pfam" id="PF13180">
    <property type="entry name" value="PDZ_2"/>
    <property type="match status" value="2"/>
</dbReference>
<dbReference type="Pfam" id="PF13365">
    <property type="entry name" value="Trypsin_2"/>
    <property type="match status" value="1"/>
</dbReference>
<evidence type="ECO:0000256" key="8">
    <source>
        <dbReference type="ARBA" id="ARBA00022737"/>
    </source>
</evidence>
<proteinExistence type="inferred from homology"/>
<dbReference type="InterPro" id="IPR009003">
    <property type="entry name" value="Peptidase_S1_PA"/>
</dbReference>
<feature type="binding site" evidence="15">
    <location>
        <begin position="252"/>
        <end position="254"/>
    </location>
    <ligand>
        <name>substrate</name>
    </ligand>
</feature>
<dbReference type="Gene3D" id="2.30.42.10">
    <property type="match status" value="2"/>
</dbReference>
<dbReference type="PANTHER" id="PTHR22939:SF130">
    <property type="entry name" value="PERIPLASMIC SERINE ENDOPROTEASE DEGP-LIKE-RELATED"/>
    <property type="match status" value="1"/>
</dbReference>
<dbReference type="Proteomes" id="UP000583556">
    <property type="component" value="Unassembled WGS sequence"/>
</dbReference>
<evidence type="ECO:0000256" key="12">
    <source>
        <dbReference type="ARBA" id="ARBA00023016"/>
    </source>
</evidence>
<organism evidence="18 19">
    <name type="scientific">Novosphingobium olei</name>
    <dbReference type="NCBI Taxonomy" id="2728851"/>
    <lineage>
        <taxon>Bacteria</taxon>
        <taxon>Pseudomonadati</taxon>
        <taxon>Pseudomonadota</taxon>
        <taxon>Alphaproteobacteria</taxon>
        <taxon>Sphingomonadales</taxon>
        <taxon>Sphingomonadaceae</taxon>
        <taxon>Novosphingobium</taxon>
    </lineage>
</organism>
<evidence type="ECO:0000256" key="3">
    <source>
        <dbReference type="ARBA" id="ARBA00010541"/>
    </source>
</evidence>
<name>A0A7Y0BR64_9SPHN</name>